<comment type="caution">
    <text evidence="1">The sequence shown here is derived from an EMBL/GenBank/DDBJ whole genome shotgun (WGS) entry which is preliminary data.</text>
</comment>
<sequence>MQQICDFHLRYIKFICVDNSCNNKLLCDDCSRTSNEHSNHKIVDAAAFLQQTETFLKGGNPDFALYGSDLGNKTKIFLSNNGNIRHEIRMNFLRKLEDSIEKYLHQMIDGLQSSKKMIVDFINQSIEDCFSAQVLNNRETGHMIVQTVMNALNAKISTKEANILLYRLHTGDLEREHYEKKIQALVELFHQNVKILLEPMSNQVHKYLKQFHQEMERIRNLIKEEHFQINKINMLPKTFKIKDITSNPNLQLKVPPTSFTKYQNTTQNTQQQIYTLATDYDQDDLEQLSRWKINKLSKSRKLELLKSLDYTHHTMKTEQSQSIIKQQVPITAPYDSTGTEFKRIIQVNTQHTFLLKIINIQKNVCLTAGKEGTLNIITIEIEQSDLSIVNQHQLKPHQELKDVELCQTPGMFLTTGRNIKILNDKYIDLGFTVKLFLYQDMKQIEQLTEFRDLHQQPIEQLKFINEKYLRQTVEYSKYSNELEFATICADFIKVWRFCFDSSKIYEGEMLEQYKIELKPSIIKSVDFSDGLTIASEKSTTYLFHDSQLFKQIKNVAGKDQVLRSKLISNHRLLIMTQQGVLTIIDLKKIQLPPHLTNSKDNKPYEPHKINVKKYLRQILFEKEDKELELIDVIQVRKKFLCLLHSSQFDHYLILNEQFELENKYRITPSETRYLKFLEIQTHDLMIAIEGKSDYSIWDVSK</sequence>
<reference evidence="1" key="1">
    <citation type="submission" date="2021-01" db="EMBL/GenBank/DDBJ databases">
        <authorList>
            <consortium name="Genoscope - CEA"/>
            <person name="William W."/>
        </authorList>
    </citation>
    <scope>NUCLEOTIDE SEQUENCE</scope>
</reference>
<name>A0A8S1MID8_PARPR</name>
<keyword evidence="2" id="KW-1185">Reference proteome</keyword>
<evidence type="ECO:0000313" key="1">
    <source>
        <dbReference type="EMBL" id="CAD8078211.1"/>
    </source>
</evidence>
<proteinExistence type="predicted"/>
<gene>
    <name evidence="1" type="ORF">PPRIM_AZ9-3.1.T0590220</name>
</gene>
<dbReference type="EMBL" id="CAJJDM010000060">
    <property type="protein sequence ID" value="CAD8078211.1"/>
    <property type="molecule type" value="Genomic_DNA"/>
</dbReference>
<dbReference type="AlphaFoldDB" id="A0A8S1MID8"/>
<organism evidence="1 2">
    <name type="scientific">Paramecium primaurelia</name>
    <dbReference type="NCBI Taxonomy" id="5886"/>
    <lineage>
        <taxon>Eukaryota</taxon>
        <taxon>Sar</taxon>
        <taxon>Alveolata</taxon>
        <taxon>Ciliophora</taxon>
        <taxon>Intramacronucleata</taxon>
        <taxon>Oligohymenophorea</taxon>
        <taxon>Peniculida</taxon>
        <taxon>Parameciidae</taxon>
        <taxon>Paramecium</taxon>
    </lineage>
</organism>
<accession>A0A8S1MID8</accession>
<dbReference type="Proteomes" id="UP000688137">
    <property type="component" value="Unassembled WGS sequence"/>
</dbReference>
<evidence type="ECO:0000313" key="2">
    <source>
        <dbReference type="Proteomes" id="UP000688137"/>
    </source>
</evidence>
<protein>
    <submittedName>
        <fullName evidence="1">Uncharacterized protein</fullName>
    </submittedName>
</protein>